<proteinExistence type="predicted"/>
<dbReference type="AlphaFoldDB" id="A0A9P3G8T2"/>
<name>A0A9P3G8T2_9APHY</name>
<feature type="region of interest" description="Disordered" evidence="1">
    <location>
        <begin position="1"/>
        <end position="32"/>
    </location>
</feature>
<accession>A0A9P3G8T2</accession>
<dbReference type="Proteomes" id="UP000703269">
    <property type="component" value="Unassembled WGS sequence"/>
</dbReference>
<evidence type="ECO:0000256" key="1">
    <source>
        <dbReference type="SAM" id="MobiDB-lite"/>
    </source>
</evidence>
<organism evidence="2 3">
    <name type="scientific">Phanerochaete sordida</name>
    <dbReference type="NCBI Taxonomy" id="48140"/>
    <lineage>
        <taxon>Eukaryota</taxon>
        <taxon>Fungi</taxon>
        <taxon>Dikarya</taxon>
        <taxon>Basidiomycota</taxon>
        <taxon>Agaricomycotina</taxon>
        <taxon>Agaricomycetes</taxon>
        <taxon>Polyporales</taxon>
        <taxon>Phanerochaetaceae</taxon>
        <taxon>Phanerochaete</taxon>
    </lineage>
</organism>
<gene>
    <name evidence="2" type="ORF">PsYK624_062930</name>
</gene>
<reference evidence="2 3" key="1">
    <citation type="submission" date="2021-08" db="EMBL/GenBank/DDBJ databases">
        <title>Draft Genome Sequence of Phanerochaete sordida strain YK-624.</title>
        <authorList>
            <person name="Mori T."/>
            <person name="Dohra H."/>
            <person name="Suzuki T."/>
            <person name="Kawagishi H."/>
            <person name="Hirai H."/>
        </authorList>
    </citation>
    <scope>NUCLEOTIDE SEQUENCE [LARGE SCALE GENOMIC DNA]</scope>
    <source>
        <strain evidence="2 3">YK-624</strain>
    </source>
</reference>
<dbReference type="EMBL" id="BPQB01000015">
    <property type="protein sequence ID" value="GJE90167.1"/>
    <property type="molecule type" value="Genomic_DNA"/>
</dbReference>
<keyword evidence="3" id="KW-1185">Reference proteome</keyword>
<sequence>MEGKEGRKSGGDRDAEAQRQYQARGDINKRGDCYDKTLDRLPSLHSWISSASHEHPAVEGLLPRASAVDTSYAHSAKAG</sequence>
<evidence type="ECO:0000313" key="2">
    <source>
        <dbReference type="EMBL" id="GJE90167.1"/>
    </source>
</evidence>
<evidence type="ECO:0000313" key="3">
    <source>
        <dbReference type="Proteomes" id="UP000703269"/>
    </source>
</evidence>
<protein>
    <submittedName>
        <fullName evidence="2">Uncharacterized protein</fullName>
    </submittedName>
</protein>
<comment type="caution">
    <text evidence="2">The sequence shown here is derived from an EMBL/GenBank/DDBJ whole genome shotgun (WGS) entry which is preliminary data.</text>
</comment>
<feature type="compositionally biased region" description="Basic and acidic residues" evidence="1">
    <location>
        <begin position="1"/>
        <end position="17"/>
    </location>
</feature>